<evidence type="ECO:0000256" key="7">
    <source>
        <dbReference type="ARBA" id="ARBA00023014"/>
    </source>
</evidence>
<dbReference type="InterPro" id="IPR011257">
    <property type="entry name" value="DNA_glycosylase"/>
</dbReference>
<keyword evidence="4 12" id="KW-0227">DNA damage</keyword>
<dbReference type="GO" id="GO:0003677">
    <property type="term" value="F:DNA binding"/>
    <property type="evidence" value="ECO:0007669"/>
    <property type="project" value="UniProtKB-UniRule"/>
</dbReference>
<dbReference type="EC" id="4.2.99.18" evidence="12"/>
<dbReference type="KEGG" id="slb:AWJ20_4663"/>
<dbReference type="HAMAP" id="MF_03183">
    <property type="entry name" value="Endonuclease_III_Nth"/>
    <property type="match status" value="1"/>
</dbReference>
<comment type="caution">
    <text evidence="12">Lacks conserved residue(s) required for the propagation of feature annotation.</text>
</comment>
<dbReference type="InterPro" id="IPR030841">
    <property type="entry name" value="NTH1"/>
</dbReference>
<dbReference type="OrthoDB" id="2099276at2759"/>
<gene>
    <name evidence="15" type="primary">NTG2</name>
    <name evidence="12" type="synonym">NTG1</name>
    <name evidence="15" type="ORF">AWJ20_4663</name>
</gene>
<keyword evidence="6" id="KW-0408">Iron</keyword>
<keyword evidence="12" id="KW-0539">Nucleus</keyword>
<proteinExistence type="inferred from homology"/>
<evidence type="ECO:0000256" key="6">
    <source>
        <dbReference type="ARBA" id="ARBA00023004"/>
    </source>
</evidence>
<keyword evidence="10 12" id="KW-0326">Glycosidase</keyword>
<dbReference type="InterPro" id="IPR023170">
    <property type="entry name" value="HhH_base_excis_C"/>
</dbReference>
<evidence type="ECO:0000256" key="8">
    <source>
        <dbReference type="ARBA" id="ARBA00023204"/>
    </source>
</evidence>
<dbReference type="Gene3D" id="1.10.340.30">
    <property type="entry name" value="Hypothetical protein, domain 2"/>
    <property type="match status" value="1"/>
</dbReference>
<evidence type="ECO:0000256" key="4">
    <source>
        <dbReference type="ARBA" id="ARBA00022763"/>
    </source>
</evidence>
<dbReference type="RefSeq" id="XP_018736196.1">
    <property type="nucleotide sequence ID" value="XM_018881749.1"/>
</dbReference>
<dbReference type="EC" id="3.2.2.-" evidence="12"/>
<feature type="domain" description="HhH-GPD" evidence="14">
    <location>
        <begin position="164"/>
        <end position="322"/>
    </location>
</feature>
<organism evidence="15 16">
    <name type="scientific">Sugiyamaella lignohabitans</name>
    <dbReference type="NCBI Taxonomy" id="796027"/>
    <lineage>
        <taxon>Eukaryota</taxon>
        <taxon>Fungi</taxon>
        <taxon>Dikarya</taxon>
        <taxon>Ascomycota</taxon>
        <taxon>Saccharomycotina</taxon>
        <taxon>Dipodascomycetes</taxon>
        <taxon>Dipodascales</taxon>
        <taxon>Trichomonascaceae</taxon>
        <taxon>Sugiyamaella</taxon>
    </lineage>
</organism>
<name>A0A167E6Y5_9ASCO</name>
<evidence type="ECO:0000256" key="3">
    <source>
        <dbReference type="ARBA" id="ARBA00022723"/>
    </source>
</evidence>
<keyword evidence="12" id="KW-0496">Mitochondrion</keyword>
<keyword evidence="9 12" id="KW-0456">Lyase</keyword>
<dbReference type="Pfam" id="PF00730">
    <property type="entry name" value="HhH-GPD"/>
    <property type="match status" value="1"/>
</dbReference>
<evidence type="ECO:0000256" key="9">
    <source>
        <dbReference type="ARBA" id="ARBA00023239"/>
    </source>
</evidence>
<dbReference type="EMBL" id="CP014502">
    <property type="protein sequence ID" value="ANB13719.1"/>
    <property type="molecule type" value="Genomic_DNA"/>
</dbReference>
<dbReference type="GO" id="GO:0051539">
    <property type="term" value="F:4 iron, 4 sulfur cluster binding"/>
    <property type="evidence" value="ECO:0007669"/>
    <property type="project" value="UniProtKB-KW"/>
</dbReference>
<dbReference type="InterPro" id="IPR000445">
    <property type="entry name" value="HhH_motif"/>
</dbReference>
<dbReference type="InterPro" id="IPR003265">
    <property type="entry name" value="HhH-GPD_domain"/>
</dbReference>
<dbReference type="GO" id="GO:0006285">
    <property type="term" value="P:base-excision repair, AP site formation"/>
    <property type="evidence" value="ECO:0007669"/>
    <property type="project" value="UniProtKB-UniRule"/>
</dbReference>
<sequence length="364" mass="40633">MPPRLRSRGLPASTVERASKRVKKEVAVKKETELTDGQLIKSENDGSTEVSTKSTVVVKTASEIEDGTLVTSVKSESSEILDKKSFVPPTLNYDPFKIIDISKIKSVSDKEPKNWRDIYSHVQKMRANTMAPVDTMGCERLPEAISSTITPAVHRYQLLIALMLSAQTKDEVNAQAMATLRRELSPVGGLTIDGILATQESEIDRMIFKVGFHSRKAKYIKLSTQILRDQYDNDIPKTIEDMVSLPGVGPKMAHLLMHRAWGVAEGIGVDVHVHRLANMWGWTGKNSKLLPTPERTREALESWLPKELWVDINPLLVGFGQTICIPRGRKCDLCTLAPTGLCKNVDRSKFKKVKRPIPDIEDLI</sequence>
<evidence type="ECO:0000256" key="5">
    <source>
        <dbReference type="ARBA" id="ARBA00022801"/>
    </source>
</evidence>
<dbReference type="GO" id="GO:0000703">
    <property type="term" value="F:oxidized pyrimidine nucleobase lesion DNA N-glycosylase activity"/>
    <property type="evidence" value="ECO:0007669"/>
    <property type="project" value="UniProtKB-UniRule"/>
</dbReference>
<keyword evidence="3" id="KW-0479">Metal-binding</keyword>
<evidence type="ECO:0000256" key="13">
    <source>
        <dbReference type="SAM" id="MobiDB-lite"/>
    </source>
</evidence>
<reference evidence="15 16" key="1">
    <citation type="submission" date="2016-02" db="EMBL/GenBank/DDBJ databases">
        <title>Complete genome sequence and transcriptome regulation of the pentose utilising yeast Sugiyamaella lignohabitans.</title>
        <authorList>
            <person name="Bellasio M."/>
            <person name="Peymann A."/>
            <person name="Valli M."/>
            <person name="Sipitzky M."/>
            <person name="Graf A."/>
            <person name="Sauer M."/>
            <person name="Marx H."/>
            <person name="Mattanovich D."/>
        </authorList>
    </citation>
    <scope>NUCLEOTIDE SEQUENCE [LARGE SCALE GENOMIC DNA]</scope>
    <source>
        <strain evidence="15 16">CBS 10342</strain>
    </source>
</reference>
<dbReference type="GeneID" id="30036819"/>
<dbReference type="GO" id="GO:0005634">
    <property type="term" value="C:nucleus"/>
    <property type="evidence" value="ECO:0007669"/>
    <property type="project" value="UniProtKB-SubCell"/>
</dbReference>
<dbReference type="CDD" id="cd00056">
    <property type="entry name" value="ENDO3c"/>
    <property type="match status" value="1"/>
</dbReference>
<keyword evidence="16" id="KW-1185">Reference proteome</keyword>
<dbReference type="PROSITE" id="PS01155">
    <property type="entry name" value="ENDONUCLEASE_III_2"/>
    <property type="match status" value="1"/>
</dbReference>
<comment type="similarity">
    <text evidence="1 12">Belongs to the Nth/MutY family.</text>
</comment>
<dbReference type="PANTHER" id="PTHR43286">
    <property type="entry name" value="ENDONUCLEASE III-LIKE PROTEIN 1"/>
    <property type="match status" value="1"/>
</dbReference>
<evidence type="ECO:0000256" key="10">
    <source>
        <dbReference type="ARBA" id="ARBA00023295"/>
    </source>
</evidence>
<evidence type="ECO:0000256" key="1">
    <source>
        <dbReference type="ARBA" id="ARBA00008343"/>
    </source>
</evidence>
<keyword evidence="2" id="KW-0004">4Fe-4S</keyword>
<comment type="function">
    <text evidence="12">Bifunctional DNA N-glycosylase with associated apurinic/apyrimidinic (AP) lyase function that catalyzes the first step in base excision repair (BER), the primary repair pathway for the repair of oxidative DNA damage. The DNA N-glycosylase activity releases the damaged DNA base from DNA by cleaving the N-glycosidic bond, leaving an AP site. The AP lyase activity cleaves the phosphodiester bond 3' to the AP site by a beta-elimination. Primarily recognizes and repairs oxidative base damage of pyrimidines.</text>
</comment>
<dbReference type="FunFam" id="1.10.340.30:FF:000005">
    <property type="entry name" value="Endonuclease III-like protein 1"/>
    <property type="match status" value="1"/>
</dbReference>
<dbReference type="SMART" id="SM00478">
    <property type="entry name" value="ENDO3c"/>
    <property type="match status" value="1"/>
</dbReference>
<evidence type="ECO:0000313" key="15">
    <source>
        <dbReference type="EMBL" id="ANB13719.1"/>
    </source>
</evidence>
<dbReference type="Pfam" id="PF00633">
    <property type="entry name" value="HHH"/>
    <property type="match status" value="1"/>
</dbReference>
<dbReference type="Proteomes" id="UP000189580">
    <property type="component" value="Chromosome d"/>
</dbReference>
<dbReference type="GO" id="GO:0005739">
    <property type="term" value="C:mitochondrion"/>
    <property type="evidence" value="ECO:0007669"/>
    <property type="project" value="UniProtKB-SubCell"/>
</dbReference>
<dbReference type="GO" id="GO:0006289">
    <property type="term" value="P:nucleotide-excision repair"/>
    <property type="evidence" value="ECO:0007669"/>
    <property type="project" value="TreeGrafter"/>
</dbReference>
<dbReference type="GO" id="GO:0140078">
    <property type="term" value="F:class I DNA-(apurinic or apyrimidinic site) endonuclease activity"/>
    <property type="evidence" value="ECO:0007669"/>
    <property type="project" value="UniProtKB-EC"/>
</dbReference>
<evidence type="ECO:0000256" key="12">
    <source>
        <dbReference type="HAMAP-Rule" id="MF_03183"/>
    </source>
</evidence>
<evidence type="ECO:0000256" key="11">
    <source>
        <dbReference type="ARBA" id="ARBA00044632"/>
    </source>
</evidence>
<keyword evidence="7" id="KW-0411">Iron-sulfur</keyword>
<dbReference type="Gene3D" id="1.10.1670.10">
    <property type="entry name" value="Helix-hairpin-Helix base-excision DNA repair enzymes (C-terminal)"/>
    <property type="match status" value="1"/>
</dbReference>
<dbReference type="PANTHER" id="PTHR43286:SF1">
    <property type="entry name" value="ENDONUCLEASE III-LIKE PROTEIN 1"/>
    <property type="match status" value="1"/>
</dbReference>
<keyword evidence="8 12" id="KW-0234">DNA repair</keyword>
<feature type="region of interest" description="Disordered" evidence="13">
    <location>
        <begin position="1"/>
        <end position="22"/>
    </location>
</feature>
<protein>
    <recommendedName>
        <fullName evidence="12">Endonuclease III homolog</fullName>
        <ecNumber evidence="12">3.2.2.-</ecNumber>
        <ecNumber evidence="12">4.2.99.18</ecNumber>
    </recommendedName>
    <alternativeName>
        <fullName evidence="12">Bifunctional DNA N-glycosylase/DNA-(apurinic or apyrimidinic site) lyase</fullName>
        <shortName evidence="12">DNA glycosylase/AP lyase</shortName>
    </alternativeName>
</protein>
<keyword evidence="5 12" id="KW-0378">Hydrolase</keyword>
<dbReference type="SUPFAM" id="SSF48150">
    <property type="entry name" value="DNA-glycosylase"/>
    <property type="match status" value="1"/>
</dbReference>
<dbReference type="InterPro" id="IPR004036">
    <property type="entry name" value="Endonuclease-III-like_CS2"/>
</dbReference>
<dbReference type="GO" id="GO:0046872">
    <property type="term" value="F:metal ion binding"/>
    <property type="evidence" value="ECO:0007669"/>
    <property type="project" value="UniProtKB-KW"/>
</dbReference>
<evidence type="ECO:0000313" key="16">
    <source>
        <dbReference type="Proteomes" id="UP000189580"/>
    </source>
</evidence>
<comment type="catalytic activity">
    <reaction evidence="11 12">
        <text>2'-deoxyribonucleotide-(2'-deoxyribose 5'-phosphate)-2'-deoxyribonucleotide-DNA = a 3'-end 2'-deoxyribonucleotide-(2,3-dehydro-2,3-deoxyribose 5'-phosphate)-DNA + a 5'-end 5'-phospho-2'-deoxyribonucleoside-DNA + H(+)</text>
        <dbReference type="Rhea" id="RHEA:66592"/>
        <dbReference type="Rhea" id="RHEA-COMP:13180"/>
        <dbReference type="Rhea" id="RHEA-COMP:16897"/>
        <dbReference type="Rhea" id="RHEA-COMP:17067"/>
        <dbReference type="ChEBI" id="CHEBI:15378"/>
        <dbReference type="ChEBI" id="CHEBI:136412"/>
        <dbReference type="ChEBI" id="CHEBI:157695"/>
        <dbReference type="ChEBI" id="CHEBI:167181"/>
        <dbReference type="EC" id="4.2.99.18"/>
    </reaction>
</comment>
<accession>A0A167E6Y5</accession>
<evidence type="ECO:0000259" key="14">
    <source>
        <dbReference type="SMART" id="SM00478"/>
    </source>
</evidence>
<comment type="subcellular location">
    <subcellularLocation>
        <location evidence="12">Nucleus</location>
    </subcellularLocation>
    <subcellularLocation>
        <location evidence="12">Mitochondrion</location>
    </subcellularLocation>
</comment>
<dbReference type="AlphaFoldDB" id="A0A167E6Y5"/>
<evidence type="ECO:0000256" key="2">
    <source>
        <dbReference type="ARBA" id="ARBA00022485"/>
    </source>
</evidence>